<reference evidence="3" key="1">
    <citation type="submission" date="2022-07" db="EMBL/GenBank/DDBJ databases">
        <authorList>
            <person name="Otstavnykh N."/>
            <person name="Isaeva M."/>
            <person name="Bystritskaya E."/>
        </authorList>
    </citation>
    <scope>NUCLEOTIDE SEQUENCE</scope>
    <source>
        <strain evidence="3">10Alg 79</strain>
    </source>
</reference>
<dbReference type="Proteomes" id="UP001227162">
    <property type="component" value="Unassembled WGS sequence"/>
</dbReference>
<name>A0AAJ1UEB2_9RHOB</name>
<reference evidence="3" key="2">
    <citation type="submission" date="2023-04" db="EMBL/GenBank/DDBJ databases">
        <title>'Rhodoalgimonas zhirmunskyi' gen. nov., isolated from a red alga.</title>
        <authorList>
            <person name="Nedashkovskaya O.I."/>
            <person name="Otstavnykh N.Y."/>
            <person name="Bystritskaya E.P."/>
            <person name="Balabanova L.A."/>
            <person name="Isaeva M.P."/>
        </authorList>
    </citation>
    <scope>NUCLEOTIDE SEQUENCE</scope>
    <source>
        <strain evidence="3">10Alg 79</strain>
    </source>
</reference>
<feature type="domain" description="Hedgehog/Intein (Hint)" evidence="2">
    <location>
        <begin position="140"/>
        <end position="277"/>
    </location>
</feature>
<gene>
    <name evidence="3" type="ORF">NOI20_10235</name>
</gene>
<evidence type="ECO:0000259" key="2">
    <source>
        <dbReference type="Pfam" id="PF13403"/>
    </source>
</evidence>
<dbReference type="AlphaFoldDB" id="A0AAJ1UEB2"/>
<feature type="region of interest" description="Disordered" evidence="1">
    <location>
        <begin position="14"/>
        <end position="47"/>
    </location>
</feature>
<proteinExistence type="predicted"/>
<dbReference type="EMBL" id="JANFFA010000002">
    <property type="protein sequence ID" value="MDQ2094487.1"/>
    <property type="molecule type" value="Genomic_DNA"/>
</dbReference>
<dbReference type="InterPro" id="IPR028992">
    <property type="entry name" value="Hedgehog/Intein_dom"/>
</dbReference>
<accession>A0AAJ1UEB2</accession>
<dbReference type="Pfam" id="PF13403">
    <property type="entry name" value="Hint_2"/>
    <property type="match status" value="1"/>
</dbReference>
<organism evidence="3 4">
    <name type="scientific">Rhodalgimonas zhirmunskyi</name>
    <dbReference type="NCBI Taxonomy" id="2964767"/>
    <lineage>
        <taxon>Bacteria</taxon>
        <taxon>Pseudomonadati</taxon>
        <taxon>Pseudomonadota</taxon>
        <taxon>Alphaproteobacteria</taxon>
        <taxon>Rhodobacterales</taxon>
        <taxon>Roseobacteraceae</taxon>
        <taxon>Rhodalgimonas</taxon>
    </lineage>
</organism>
<dbReference type="SUPFAM" id="SSF51294">
    <property type="entry name" value="Hedgehog/intein (Hint) domain"/>
    <property type="match status" value="1"/>
</dbReference>
<evidence type="ECO:0000313" key="4">
    <source>
        <dbReference type="Proteomes" id="UP001227162"/>
    </source>
</evidence>
<feature type="compositionally biased region" description="Basic and acidic residues" evidence="1">
    <location>
        <begin position="37"/>
        <end position="47"/>
    </location>
</feature>
<keyword evidence="4" id="KW-1185">Reference proteome</keyword>
<feature type="compositionally biased region" description="Polar residues" evidence="1">
    <location>
        <begin position="14"/>
        <end position="24"/>
    </location>
</feature>
<protein>
    <submittedName>
        <fullName evidence="3">Hint domain-containing protein</fullName>
    </submittedName>
</protein>
<dbReference type="InterPro" id="IPR036844">
    <property type="entry name" value="Hint_dom_sf"/>
</dbReference>
<evidence type="ECO:0000313" key="3">
    <source>
        <dbReference type="EMBL" id="MDQ2094487.1"/>
    </source>
</evidence>
<evidence type="ECO:0000256" key="1">
    <source>
        <dbReference type="SAM" id="MobiDB-lite"/>
    </source>
</evidence>
<comment type="caution">
    <text evidence="3">The sequence shown here is derived from an EMBL/GenBank/DDBJ whole genome shotgun (WGS) entry which is preliminary data.</text>
</comment>
<dbReference type="RefSeq" id="WP_317626084.1">
    <property type="nucleotide sequence ID" value="NZ_JANFFA010000002.1"/>
</dbReference>
<sequence>MAFTIYAENNEFAASTGSNVNSEPGKSDFDYPPTSSKDLEITTHDGDDEPRLFEVGDIYDVTFGGNGGATILNAVVVRSDSAESGGVIVFEGEDLNGDLTQVIWTPGFDLESWYFDNFANGQAPNYYTTDQDAAYTHGYVCFEESTRISTAMGGVAVREFWQGDLVDTLDAGPQPVMRAVRRVVAGYGANTPVLFSPGAIGNFAPLRLSPQHRVMIRSPMAELMFGTSEVLVPAKALVNGRDILYAPCPRVAYVHLLLAEHAILFAEGALCESLLAGDEAIAREDLPPGLSERPARLCLRYGEALALATQPCERGAREVPQPAAQDATVPAL</sequence>